<evidence type="ECO:0000256" key="1">
    <source>
        <dbReference type="ARBA" id="ARBA00022679"/>
    </source>
</evidence>
<organism evidence="6 7">
    <name type="scientific">Nannochloropsis gaditana</name>
    <dbReference type="NCBI Taxonomy" id="72520"/>
    <lineage>
        <taxon>Eukaryota</taxon>
        <taxon>Sar</taxon>
        <taxon>Stramenopiles</taxon>
        <taxon>Ochrophyta</taxon>
        <taxon>Eustigmatophyceae</taxon>
        <taxon>Eustigmatales</taxon>
        <taxon>Monodopsidaceae</taxon>
        <taxon>Nannochloropsis</taxon>
    </lineage>
</organism>
<feature type="chain" id="PRO_5004901384" evidence="4">
    <location>
        <begin position="22"/>
        <end position="492"/>
    </location>
</feature>
<dbReference type="Gene3D" id="3.40.250.10">
    <property type="entry name" value="Rhodanese-like domain"/>
    <property type="match status" value="1"/>
</dbReference>
<dbReference type="InterPro" id="IPR036873">
    <property type="entry name" value="Rhodanese-like_dom_sf"/>
</dbReference>
<evidence type="ECO:0000313" key="6">
    <source>
        <dbReference type="EMBL" id="EWM25119.1"/>
    </source>
</evidence>
<keyword evidence="2" id="KW-0547">Nucleotide-binding</keyword>
<keyword evidence="4" id="KW-0732">Signal</keyword>
<evidence type="ECO:0000256" key="3">
    <source>
        <dbReference type="ARBA" id="ARBA00022840"/>
    </source>
</evidence>
<sequence length="492" mass="53590">MPIWTWMRLSTTCGVVVSVLSLGIDRKSIFCQGSRGLSSRGKSAFAFTPPTAWRPSNLASISRNINKRWWKCLKLPKSIQMQLPSEFGSSSSGPATFGGTVSQKLDLELEEIKRYSRHLILSQVGMEGQRTLKASSVFCVGAGGLGSPLLLYLAAAGVGRLGIVDDDTVELSNLQRQVIHGQGTLGEAKVRSAERRIKDVNPHVLVDVYEEKMTAENTLRILAPYDVVVDGTDNFPTRYLINDACVILGKPLVYGAILRFEGQASVFNYRGGPTYRDLLPEPPAPGDVPSCAEGGVLGVLPGVIGCIQATETLKLLTGIGKPLSGRILIYNALDMTFRECGLQRDPSAPKITSLIDYDCFCGDQKGNKQSEKENASMAEATGNSAFQRISVKEARRRLEEDGWAPFVLDVRLPQEAEISKLPFSDLLCPHREVEKVAAQLPREQDILVYCKVGGRSAQACEKLAALGFTNLVNLDGGVIAWAKEIDARLPTY</sequence>
<accession>W7TXN7</accession>
<dbReference type="GO" id="GO:0042292">
    <property type="term" value="F:URM1 activating enzyme activity"/>
    <property type="evidence" value="ECO:0007669"/>
    <property type="project" value="TreeGrafter"/>
</dbReference>
<protein>
    <submittedName>
        <fullName evidence="6">Molybdopterin biosynthesis protein</fullName>
    </submittedName>
</protein>
<evidence type="ECO:0000256" key="4">
    <source>
        <dbReference type="SAM" id="SignalP"/>
    </source>
</evidence>
<name>W7TXN7_9STRA</name>
<dbReference type="Pfam" id="PF00899">
    <property type="entry name" value="ThiF"/>
    <property type="match status" value="1"/>
</dbReference>
<comment type="caution">
    <text evidence="6">The sequence shown here is derived from an EMBL/GenBank/DDBJ whole genome shotgun (WGS) entry which is preliminary data.</text>
</comment>
<dbReference type="SUPFAM" id="SSF52821">
    <property type="entry name" value="Rhodanese/Cell cycle control phosphatase"/>
    <property type="match status" value="1"/>
</dbReference>
<dbReference type="GO" id="GO:0004792">
    <property type="term" value="F:thiosulfate-cyanide sulfurtransferase activity"/>
    <property type="evidence" value="ECO:0007669"/>
    <property type="project" value="TreeGrafter"/>
</dbReference>
<evidence type="ECO:0000259" key="5">
    <source>
        <dbReference type="PROSITE" id="PS50206"/>
    </source>
</evidence>
<dbReference type="AlphaFoldDB" id="W7TXN7"/>
<gene>
    <name evidence="6" type="primary">MoeB</name>
    <name evidence="6" type="ORF">Naga_100016g40</name>
</gene>
<feature type="signal peptide" evidence="4">
    <location>
        <begin position="1"/>
        <end position="21"/>
    </location>
</feature>
<dbReference type="Proteomes" id="UP000019335">
    <property type="component" value="Chromosome 12"/>
</dbReference>
<keyword evidence="1" id="KW-0808">Transferase</keyword>
<keyword evidence="7" id="KW-1185">Reference proteome</keyword>
<dbReference type="GO" id="GO:0005524">
    <property type="term" value="F:ATP binding"/>
    <property type="evidence" value="ECO:0007669"/>
    <property type="project" value="UniProtKB-KW"/>
</dbReference>
<dbReference type="GO" id="GO:0005737">
    <property type="term" value="C:cytoplasm"/>
    <property type="evidence" value="ECO:0007669"/>
    <property type="project" value="TreeGrafter"/>
</dbReference>
<proteinExistence type="predicted"/>
<dbReference type="SUPFAM" id="SSF69572">
    <property type="entry name" value="Activating enzymes of the ubiquitin-like proteins"/>
    <property type="match status" value="1"/>
</dbReference>
<evidence type="ECO:0000256" key="2">
    <source>
        <dbReference type="ARBA" id="ARBA00022741"/>
    </source>
</evidence>
<dbReference type="PANTHER" id="PTHR10953">
    <property type="entry name" value="UBIQUITIN-ACTIVATING ENZYME E1"/>
    <property type="match status" value="1"/>
</dbReference>
<dbReference type="PANTHER" id="PTHR10953:SF102">
    <property type="entry name" value="ADENYLYLTRANSFERASE AND SULFURTRANSFERASE MOCS3"/>
    <property type="match status" value="1"/>
</dbReference>
<dbReference type="InterPro" id="IPR045886">
    <property type="entry name" value="ThiF/MoeB/HesA"/>
</dbReference>
<reference evidence="6 7" key="1">
    <citation type="journal article" date="2014" name="Mol. Plant">
        <title>Chromosome Scale Genome Assembly and Transcriptome Profiling of Nannochloropsis gaditana in Nitrogen Depletion.</title>
        <authorList>
            <person name="Corteggiani Carpinelli E."/>
            <person name="Telatin A."/>
            <person name="Vitulo N."/>
            <person name="Forcato C."/>
            <person name="D'Angelo M."/>
            <person name="Schiavon R."/>
            <person name="Vezzi A."/>
            <person name="Giacometti G.M."/>
            <person name="Morosinotto T."/>
            <person name="Valle G."/>
        </authorList>
    </citation>
    <scope>NUCLEOTIDE SEQUENCE [LARGE SCALE GENOMIC DNA]</scope>
    <source>
        <strain evidence="6 7">B-31</strain>
    </source>
</reference>
<feature type="domain" description="Rhodanese" evidence="5">
    <location>
        <begin position="407"/>
        <end position="490"/>
    </location>
</feature>
<dbReference type="NCBIfam" id="NF004281">
    <property type="entry name" value="PRK05690.1"/>
    <property type="match status" value="1"/>
</dbReference>
<dbReference type="EMBL" id="AZIL01001059">
    <property type="protein sequence ID" value="EWM25119.1"/>
    <property type="molecule type" value="Genomic_DNA"/>
</dbReference>
<dbReference type="Gene3D" id="3.40.50.720">
    <property type="entry name" value="NAD(P)-binding Rossmann-like Domain"/>
    <property type="match status" value="1"/>
</dbReference>
<dbReference type="InterPro" id="IPR035985">
    <property type="entry name" value="Ubiquitin-activating_enz"/>
</dbReference>
<dbReference type="SMART" id="SM00450">
    <property type="entry name" value="RHOD"/>
    <property type="match status" value="1"/>
</dbReference>
<keyword evidence="3" id="KW-0067">ATP-binding</keyword>
<dbReference type="OrthoDB" id="187850at2759"/>
<dbReference type="InterPro" id="IPR000594">
    <property type="entry name" value="ThiF_NAD_FAD-bd"/>
</dbReference>
<dbReference type="Pfam" id="PF00581">
    <property type="entry name" value="Rhodanese"/>
    <property type="match status" value="1"/>
</dbReference>
<dbReference type="CDD" id="cd00757">
    <property type="entry name" value="ThiF_MoeB_HesA_family"/>
    <property type="match status" value="1"/>
</dbReference>
<dbReference type="InterPro" id="IPR001763">
    <property type="entry name" value="Rhodanese-like_dom"/>
</dbReference>
<dbReference type="PROSITE" id="PS50206">
    <property type="entry name" value="RHODANESE_3"/>
    <property type="match status" value="1"/>
</dbReference>
<dbReference type="GO" id="GO:0016779">
    <property type="term" value="F:nucleotidyltransferase activity"/>
    <property type="evidence" value="ECO:0007669"/>
    <property type="project" value="TreeGrafter"/>
</dbReference>
<evidence type="ECO:0000313" key="7">
    <source>
        <dbReference type="Proteomes" id="UP000019335"/>
    </source>
</evidence>
<dbReference type="FunFam" id="3.40.50.720:FF:000033">
    <property type="entry name" value="Adenylyltransferase and sulfurtransferase MOCS3"/>
    <property type="match status" value="1"/>
</dbReference>